<keyword evidence="1" id="KW-1133">Transmembrane helix</keyword>
<comment type="caution">
    <text evidence="2">The sequence shown here is derived from an EMBL/GenBank/DDBJ whole genome shotgun (WGS) entry which is preliminary data.</text>
</comment>
<proteinExistence type="predicted"/>
<name>A0A109BFY0_HYPSL</name>
<reference evidence="2 3" key="1">
    <citation type="submission" date="2015-10" db="EMBL/GenBank/DDBJ databases">
        <title>Transcriptomic analysis of a linuron degrading triple-species bacterial consortium.</title>
        <authorList>
            <person name="Albers P."/>
        </authorList>
    </citation>
    <scope>NUCLEOTIDE SEQUENCE [LARGE SCALE GENOMIC DNA]</scope>
    <source>
        <strain evidence="2 3">WDL6</strain>
    </source>
</reference>
<dbReference type="RefSeq" id="WP_157066723.1">
    <property type="nucleotide sequence ID" value="NZ_LMTR01000065.1"/>
</dbReference>
<gene>
    <name evidence="2" type="ORF">APY04_1977</name>
</gene>
<evidence type="ECO:0000313" key="2">
    <source>
        <dbReference type="EMBL" id="KWT67412.1"/>
    </source>
</evidence>
<protein>
    <submittedName>
        <fullName evidence="2">Uncharacterized protein</fullName>
    </submittedName>
</protein>
<organism evidence="2 3">
    <name type="scientific">Hyphomicrobium sulfonivorans</name>
    <dbReference type="NCBI Taxonomy" id="121290"/>
    <lineage>
        <taxon>Bacteria</taxon>
        <taxon>Pseudomonadati</taxon>
        <taxon>Pseudomonadota</taxon>
        <taxon>Alphaproteobacteria</taxon>
        <taxon>Hyphomicrobiales</taxon>
        <taxon>Hyphomicrobiaceae</taxon>
        <taxon>Hyphomicrobium</taxon>
    </lineage>
</organism>
<accession>A0A109BFY0</accession>
<dbReference type="Proteomes" id="UP000059074">
    <property type="component" value="Unassembled WGS sequence"/>
</dbReference>
<dbReference type="OrthoDB" id="7933247at2"/>
<feature type="transmembrane region" description="Helical" evidence="1">
    <location>
        <begin position="20"/>
        <end position="39"/>
    </location>
</feature>
<evidence type="ECO:0000313" key="3">
    <source>
        <dbReference type="Proteomes" id="UP000059074"/>
    </source>
</evidence>
<keyword evidence="1" id="KW-0472">Membrane</keyword>
<keyword evidence="3" id="KW-1185">Reference proteome</keyword>
<evidence type="ECO:0000256" key="1">
    <source>
        <dbReference type="SAM" id="Phobius"/>
    </source>
</evidence>
<dbReference type="EMBL" id="LMTR01000065">
    <property type="protein sequence ID" value="KWT67412.1"/>
    <property type="molecule type" value="Genomic_DNA"/>
</dbReference>
<keyword evidence="1" id="KW-0812">Transmembrane</keyword>
<dbReference type="AlphaFoldDB" id="A0A109BFY0"/>
<sequence length="118" mass="13284">MAMREETRRKLDRVIRVQRLKRIGIGAMALVAIGAYFVYEDLDARIENVRVPATVAAITPLNVKSTRMIEDGLTVDMLLNDGRHVNVIALKTSSPHVGDHVEITEHHHGTGRITYSWK</sequence>
<dbReference type="PATRIC" id="fig|121290.4.peg.3375"/>
<dbReference type="STRING" id="121290.APY04_1977"/>